<keyword evidence="1" id="KW-1133">Transmembrane helix</keyword>
<protein>
    <recommendedName>
        <fullName evidence="4">Transmembrane protein</fullName>
    </recommendedName>
</protein>
<accession>J8ZYF9</accession>
<reference evidence="2 3" key="1">
    <citation type="submission" date="2011-08" db="EMBL/GenBank/DDBJ databases">
        <authorList>
            <person name="Liu Z.J."/>
            <person name="Shi F.L."/>
            <person name="Lu J.Q."/>
            <person name="Li M."/>
            <person name="Wang Z.L."/>
        </authorList>
    </citation>
    <scope>NUCLEOTIDE SEQUENCE [LARGE SCALE GENOMIC DNA]</scope>
    <source>
        <strain evidence="2 3">USNM 41457</strain>
    </source>
</reference>
<gene>
    <name evidence="2" type="ORF">EDEG_01101</name>
</gene>
<dbReference type="VEuPathDB" id="MicrosporidiaDB:EDEG_01101"/>
<dbReference type="Proteomes" id="UP000003163">
    <property type="component" value="Unassembled WGS sequence"/>
</dbReference>
<keyword evidence="1" id="KW-0812">Transmembrane</keyword>
<feature type="transmembrane region" description="Helical" evidence="1">
    <location>
        <begin position="32"/>
        <end position="58"/>
    </location>
</feature>
<reference evidence="3" key="2">
    <citation type="submission" date="2015-07" db="EMBL/GenBank/DDBJ databases">
        <title>Contrasting host-pathogen interactions and genome evolution in two generalist and specialist microsporidian pathogens of mosquitoes.</title>
        <authorList>
            <consortium name="The Broad Institute Genomics Platform"/>
            <consortium name="The Broad Institute Genome Sequencing Center for Infectious Disease"/>
            <person name="Cuomo C.A."/>
            <person name="Sanscrainte N.D."/>
            <person name="Goldberg J.M."/>
            <person name="Heiman D."/>
            <person name="Young S."/>
            <person name="Zeng Q."/>
            <person name="Becnel J.J."/>
            <person name="Birren B.W."/>
        </authorList>
    </citation>
    <scope>NUCLEOTIDE SEQUENCE [LARGE SCALE GENOMIC DNA]</scope>
    <source>
        <strain evidence="3">USNM 41457</strain>
    </source>
</reference>
<feature type="transmembrane region" description="Helical" evidence="1">
    <location>
        <begin position="102"/>
        <end position="125"/>
    </location>
</feature>
<proteinExistence type="predicted"/>
<evidence type="ECO:0008006" key="4">
    <source>
        <dbReference type="Google" id="ProtNLM"/>
    </source>
</evidence>
<organism evidence="2 3">
    <name type="scientific">Edhazardia aedis (strain USNM 41457)</name>
    <name type="common">Microsporidian parasite</name>
    <dbReference type="NCBI Taxonomy" id="1003232"/>
    <lineage>
        <taxon>Eukaryota</taxon>
        <taxon>Fungi</taxon>
        <taxon>Fungi incertae sedis</taxon>
        <taxon>Microsporidia</taxon>
        <taxon>Edhazardia</taxon>
    </lineage>
</organism>
<feature type="transmembrane region" description="Helical" evidence="1">
    <location>
        <begin position="78"/>
        <end position="95"/>
    </location>
</feature>
<comment type="caution">
    <text evidence="2">The sequence shown here is derived from an EMBL/GenBank/DDBJ whole genome shotgun (WGS) entry which is preliminary data.</text>
</comment>
<evidence type="ECO:0000313" key="2">
    <source>
        <dbReference type="EMBL" id="EJW04688.1"/>
    </source>
</evidence>
<name>J8ZYF9_EDHAE</name>
<sequence length="131" mass="16196">MNYYKKLKEKHLFTLFMYNFFRRKKHPSVKNISVIIIYVLAKLYQLQTFNMCTIYIFFYKKLYMKYSLHNFNKQITQFHVLFCNQIKIFKIYLFIIKILDVFMYVSFIVIFWFNFIYTVLLGLTICCSLSL</sequence>
<dbReference type="InParanoid" id="J8ZYF9"/>
<dbReference type="HOGENOM" id="CLU_1927558_0_0_1"/>
<dbReference type="EMBL" id="AFBI03000015">
    <property type="protein sequence ID" value="EJW04688.1"/>
    <property type="molecule type" value="Genomic_DNA"/>
</dbReference>
<keyword evidence="3" id="KW-1185">Reference proteome</keyword>
<evidence type="ECO:0000256" key="1">
    <source>
        <dbReference type="SAM" id="Phobius"/>
    </source>
</evidence>
<dbReference type="AlphaFoldDB" id="J8ZYF9"/>
<evidence type="ECO:0000313" key="3">
    <source>
        <dbReference type="Proteomes" id="UP000003163"/>
    </source>
</evidence>
<keyword evidence="1" id="KW-0472">Membrane</keyword>